<gene>
    <name evidence="12" type="ORF">Z517_11479</name>
</gene>
<sequence length="556" mass="58254">MKAFSAAATAVAGATLFFRAAFADVDPIVIKGSKFFYETNGTQFFIKGVAYQQDYLGNGTTSSGDDNYIDPLADASTCQRDIPYLTQLGTNTIRVYAVDPTKNHDDCMNALADAGIYVIADLSSPGTSINRDTPTWDDDLYARYTAVIDNMSKYTNTLGYFAGNEVSNNNTNTDASAFVKAAVRDMKAYIKRQNYRPIGVGYATNDDADIRVNLANYFDCGDSADSIDFWGYNIYSWCGKSSYTLSGYDERTKEFSTYNVPVFFAEYGCNTVQPRQFTEVQALFGPQMTPVWSGGIVYMYFQEANDYGLVTVSGDSVSTLADFNALSTQIAQIDPTGVNANDYTPTNTAPASCPSVGDDWQASSSLPPTPNQELCECMFNALTCRPNNVPTDEIGDLFGVVCGLADGVCDGIAANATTGDYGAYGMCNAEQQLGWALNTYYEQQAAQGNGASACDFSGSASTASPTSPSGNCATLISQAGNGGTGTVTSAPSGTGGSGSSSGSGSGSSSGSGGSSSGSGSANAGIHGISTPSHMGVMQLAVYLTIAFVSGAGMILL</sequence>
<organism evidence="12 13">
    <name type="scientific">Fonsecaea pedrosoi CBS 271.37</name>
    <dbReference type="NCBI Taxonomy" id="1442368"/>
    <lineage>
        <taxon>Eukaryota</taxon>
        <taxon>Fungi</taxon>
        <taxon>Dikarya</taxon>
        <taxon>Ascomycota</taxon>
        <taxon>Pezizomycotina</taxon>
        <taxon>Eurotiomycetes</taxon>
        <taxon>Chaetothyriomycetidae</taxon>
        <taxon>Chaetothyriales</taxon>
        <taxon>Herpotrichiellaceae</taxon>
        <taxon>Fonsecaea</taxon>
    </lineage>
</organism>
<comment type="subcellular location">
    <subcellularLocation>
        <location evidence="1 9">Cell membrane</location>
        <topology evidence="1 9">Lipid-anchor</topology>
        <topology evidence="1 9">GPI-anchor</topology>
    </subcellularLocation>
</comment>
<evidence type="ECO:0000256" key="7">
    <source>
        <dbReference type="ARBA" id="ARBA00023180"/>
    </source>
</evidence>
<feature type="compositionally biased region" description="Gly residues" evidence="10">
    <location>
        <begin position="493"/>
        <end position="516"/>
    </location>
</feature>
<dbReference type="GO" id="GO:0031505">
    <property type="term" value="P:fungal-type cell wall organization"/>
    <property type="evidence" value="ECO:0007669"/>
    <property type="project" value="TreeGrafter"/>
</dbReference>
<dbReference type="HOGENOM" id="CLU_021855_2_1_1"/>
<name>A0A0D2GQK8_9EURO</name>
<keyword evidence="6" id="KW-1015">Disulfide bond</keyword>
<evidence type="ECO:0000256" key="5">
    <source>
        <dbReference type="ARBA" id="ARBA00023136"/>
    </source>
</evidence>
<evidence type="ECO:0000256" key="9">
    <source>
        <dbReference type="RuleBase" id="RU361209"/>
    </source>
</evidence>
<dbReference type="Gene3D" id="1.20.58.1040">
    <property type="match status" value="1"/>
</dbReference>
<dbReference type="SMART" id="SM00768">
    <property type="entry name" value="X8"/>
    <property type="match status" value="1"/>
</dbReference>
<evidence type="ECO:0000256" key="8">
    <source>
        <dbReference type="ARBA" id="ARBA00023288"/>
    </source>
</evidence>
<keyword evidence="13" id="KW-1185">Reference proteome</keyword>
<evidence type="ECO:0000259" key="11">
    <source>
        <dbReference type="SMART" id="SM00768"/>
    </source>
</evidence>
<feature type="domain" description="X8" evidence="11">
    <location>
        <begin position="382"/>
        <end position="474"/>
    </location>
</feature>
<dbReference type="FunFam" id="3.20.20.80:FF:000038">
    <property type="entry name" value="1,3-beta-glucanosyltransferase"/>
    <property type="match status" value="1"/>
</dbReference>
<evidence type="ECO:0000256" key="3">
    <source>
        <dbReference type="ARBA" id="ARBA00022622"/>
    </source>
</evidence>
<comment type="similarity">
    <text evidence="2 9">Belongs to the glycosyl hydrolase 72 family.</text>
</comment>
<protein>
    <recommendedName>
        <fullName evidence="9">1,3-beta-glucanosyltransferase</fullName>
        <ecNumber evidence="9">2.4.1.-</ecNumber>
    </recommendedName>
</protein>
<evidence type="ECO:0000256" key="6">
    <source>
        <dbReference type="ARBA" id="ARBA00023157"/>
    </source>
</evidence>
<dbReference type="SUPFAM" id="SSF51445">
    <property type="entry name" value="(Trans)glycosidases"/>
    <property type="match status" value="1"/>
</dbReference>
<dbReference type="GO" id="GO:0005886">
    <property type="term" value="C:plasma membrane"/>
    <property type="evidence" value="ECO:0007669"/>
    <property type="project" value="UniProtKB-SubCell"/>
</dbReference>
<evidence type="ECO:0000313" key="12">
    <source>
        <dbReference type="EMBL" id="KIW74709.1"/>
    </source>
</evidence>
<feature type="region of interest" description="Disordered" evidence="10">
    <location>
        <begin position="483"/>
        <end position="524"/>
    </location>
</feature>
<dbReference type="GeneID" id="25310969"/>
<keyword evidence="5 9" id="KW-0472">Membrane</keyword>
<dbReference type="VEuPathDB" id="FungiDB:Z517_11479"/>
<dbReference type="Proteomes" id="UP000053029">
    <property type="component" value="Unassembled WGS sequence"/>
</dbReference>
<dbReference type="InterPro" id="IPR017853">
    <property type="entry name" value="GH"/>
</dbReference>
<evidence type="ECO:0000256" key="2">
    <source>
        <dbReference type="ARBA" id="ARBA00007528"/>
    </source>
</evidence>
<keyword evidence="7" id="KW-0325">Glycoprotein</keyword>
<dbReference type="PANTHER" id="PTHR31468">
    <property type="entry name" value="1,3-BETA-GLUCANOSYLTRANSFERASE GAS1"/>
    <property type="match status" value="1"/>
</dbReference>
<dbReference type="RefSeq" id="XP_013278517.1">
    <property type="nucleotide sequence ID" value="XM_013423063.1"/>
</dbReference>
<accession>A0A0D2GQK8</accession>
<feature type="chain" id="PRO_5005112543" description="1,3-beta-glucanosyltransferase" evidence="9">
    <location>
        <begin position="24"/>
        <end position="556"/>
    </location>
</feature>
<evidence type="ECO:0000256" key="1">
    <source>
        <dbReference type="ARBA" id="ARBA00004609"/>
    </source>
</evidence>
<evidence type="ECO:0000313" key="13">
    <source>
        <dbReference type="Proteomes" id="UP000053029"/>
    </source>
</evidence>
<dbReference type="AlphaFoldDB" id="A0A0D2GQK8"/>
<dbReference type="InterPro" id="IPR012946">
    <property type="entry name" value="X8"/>
</dbReference>
<dbReference type="STRING" id="1442368.A0A0D2GQK8"/>
<keyword evidence="4 9" id="KW-0732">Signal</keyword>
<feature type="signal peptide" evidence="9">
    <location>
        <begin position="1"/>
        <end position="23"/>
    </location>
</feature>
<keyword evidence="8 9" id="KW-0449">Lipoprotein</keyword>
<dbReference type="GO" id="GO:0098552">
    <property type="term" value="C:side of membrane"/>
    <property type="evidence" value="ECO:0007669"/>
    <property type="project" value="UniProtKB-KW"/>
</dbReference>
<keyword evidence="3 9" id="KW-0336">GPI-anchor</keyword>
<evidence type="ECO:0000256" key="4">
    <source>
        <dbReference type="ARBA" id="ARBA00022729"/>
    </source>
</evidence>
<dbReference type="Gene3D" id="3.20.20.80">
    <property type="entry name" value="Glycosidases"/>
    <property type="match status" value="1"/>
</dbReference>
<dbReference type="PANTHER" id="PTHR31468:SF2">
    <property type="entry name" value="1,3-BETA-GLUCANOSYLTRANSFERASE GAS1"/>
    <property type="match status" value="1"/>
</dbReference>
<reference evidence="12 13" key="1">
    <citation type="submission" date="2015-01" db="EMBL/GenBank/DDBJ databases">
        <title>The Genome Sequence of Fonsecaea pedrosoi CBS 271.37.</title>
        <authorList>
            <consortium name="The Broad Institute Genomics Platform"/>
            <person name="Cuomo C."/>
            <person name="de Hoog S."/>
            <person name="Gorbushina A."/>
            <person name="Stielow B."/>
            <person name="Teixiera M."/>
            <person name="Abouelleil A."/>
            <person name="Chapman S.B."/>
            <person name="Priest M."/>
            <person name="Young S.K."/>
            <person name="Wortman J."/>
            <person name="Nusbaum C."/>
            <person name="Birren B."/>
        </authorList>
    </citation>
    <scope>NUCLEOTIDE SEQUENCE [LARGE SCALE GENOMIC DNA]</scope>
    <source>
        <strain evidence="12 13">CBS 271.37</strain>
    </source>
</reference>
<evidence type="ECO:0000256" key="10">
    <source>
        <dbReference type="SAM" id="MobiDB-lite"/>
    </source>
</evidence>
<comment type="function">
    <text evidence="9">Splits internally a 1,3-beta-glucan molecule and transfers the newly generated reducing end (the donor) to the non-reducing end of another 1,3-beta-glucan molecule (the acceptor) forming a 1,3-beta linkage, resulting in the elongation of 1,3-beta-glucan chains in the cell wall.</text>
</comment>
<dbReference type="EMBL" id="KN846976">
    <property type="protein sequence ID" value="KIW74709.1"/>
    <property type="molecule type" value="Genomic_DNA"/>
</dbReference>
<dbReference type="EC" id="2.4.1.-" evidence="9"/>
<keyword evidence="9" id="KW-0808">Transferase</keyword>
<dbReference type="OrthoDB" id="421038at2759"/>
<dbReference type="Pfam" id="PF03198">
    <property type="entry name" value="Glyco_hydro_72"/>
    <property type="match status" value="1"/>
</dbReference>
<dbReference type="GO" id="GO:0042124">
    <property type="term" value="F:1,3-beta-glucanosyltransferase activity"/>
    <property type="evidence" value="ECO:0007669"/>
    <property type="project" value="TreeGrafter"/>
</dbReference>
<dbReference type="GO" id="GO:0071970">
    <property type="term" value="P:fungal-type cell wall (1-&gt;3)-beta-D-glucan biosynthetic process"/>
    <property type="evidence" value="ECO:0007669"/>
    <property type="project" value="TreeGrafter"/>
</dbReference>
<dbReference type="Pfam" id="PF07983">
    <property type="entry name" value="X8"/>
    <property type="match status" value="1"/>
</dbReference>
<dbReference type="InterPro" id="IPR004886">
    <property type="entry name" value="Glucanosyltransferase"/>
</dbReference>
<proteinExistence type="inferred from homology"/>